<dbReference type="GO" id="GO:0006515">
    <property type="term" value="P:protein quality control for misfolded or incompletely synthesized proteins"/>
    <property type="evidence" value="ECO:0007669"/>
    <property type="project" value="TreeGrafter"/>
</dbReference>
<dbReference type="SUPFAM" id="SSF57850">
    <property type="entry name" value="RING/U-box"/>
    <property type="match status" value="1"/>
</dbReference>
<dbReference type="AlphaFoldDB" id="A0A7S3FNN9"/>
<comment type="catalytic activity">
    <reaction evidence="1">
        <text>S-ubiquitinyl-[E2 ubiquitin-conjugating enzyme]-L-cysteine + [acceptor protein]-L-lysine = [E2 ubiquitin-conjugating enzyme]-L-cysteine + N(6)-ubiquitinyl-[acceptor protein]-L-lysine.</text>
        <dbReference type="EC" id="2.3.2.27"/>
    </reaction>
</comment>
<evidence type="ECO:0000313" key="7">
    <source>
        <dbReference type="EMBL" id="CAE0190398.1"/>
    </source>
</evidence>
<dbReference type="InterPro" id="IPR013083">
    <property type="entry name" value="Znf_RING/FYVE/PHD"/>
</dbReference>
<evidence type="ECO:0000256" key="1">
    <source>
        <dbReference type="ARBA" id="ARBA00000900"/>
    </source>
</evidence>
<dbReference type="InterPro" id="IPR003613">
    <property type="entry name" value="Ubox_domain"/>
</dbReference>
<keyword evidence="3" id="KW-0808">Transferase</keyword>
<dbReference type="GO" id="GO:0051087">
    <property type="term" value="F:protein-folding chaperone binding"/>
    <property type="evidence" value="ECO:0007669"/>
    <property type="project" value="TreeGrafter"/>
</dbReference>
<feature type="domain" description="U-box" evidence="6">
    <location>
        <begin position="204"/>
        <end position="278"/>
    </location>
</feature>
<evidence type="ECO:0000256" key="4">
    <source>
        <dbReference type="ARBA" id="ARBA00022737"/>
    </source>
</evidence>
<evidence type="ECO:0000256" key="3">
    <source>
        <dbReference type="ARBA" id="ARBA00022679"/>
    </source>
</evidence>
<dbReference type="EMBL" id="HBHZ01004525">
    <property type="protein sequence ID" value="CAE0190398.1"/>
    <property type="molecule type" value="Transcribed_RNA"/>
</dbReference>
<dbReference type="PROSITE" id="PS51698">
    <property type="entry name" value="U_BOX"/>
    <property type="match status" value="1"/>
</dbReference>
<name>A0A7S3FNN9_9CHLO</name>
<accession>A0A7S3FNN9</accession>
<reference evidence="7" key="1">
    <citation type="submission" date="2021-01" db="EMBL/GenBank/DDBJ databases">
        <authorList>
            <person name="Corre E."/>
            <person name="Pelletier E."/>
            <person name="Niang G."/>
            <person name="Scheremetjew M."/>
            <person name="Finn R."/>
            <person name="Kale V."/>
            <person name="Holt S."/>
            <person name="Cochrane G."/>
            <person name="Meng A."/>
            <person name="Brown T."/>
            <person name="Cohen L."/>
        </authorList>
    </citation>
    <scope>NUCLEOTIDE SEQUENCE</scope>
    <source>
        <strain evidence="7">RCC1871</strain>
    </source>
</reference>
<reference evidence="8 9" key="2">
    <citation type="submission" date="2024-03" db="EMBL/GenBank/DDBJ databases">
        <title>Complete genome sequence of the green alga Chloropicon roscoffensis RCC1871.</title>
        <authorList>
            <person name="Lemieux C."/>
            <person name="Pombert J.-F."/>
            <person name="Otis C."/>
            <person name="Turmel M."/>
        </authorList>
    </citation>
    <scope>NUCLEOTIDE SEQUENCE [LARGE SCALE GENOMIC DNA]</scope>
    <source>
        <strain evidence="8 9">RCC1871</strain>
    </source>
</reference>
<dbReference type="GO" id="GO:0043161">
    <property type="term" value="P:proteasome-mediated ubiquitin-dependent protein catabolic process"/>
    <property type="evidence" value="ECO:0007669"/>
    <property type="project" value="TreeGrafter"/>
</dbReference>
<dbReference type="Pfam" id="PF04564">
    <property type="entry name" value="U-box"/>
    <property type="match status" value="1"/>
</dbReference>
<dbReference type="GO" id="GO:0000209">
    <property type="term" value="P:protein polyubiquitination"/>
    <property type="evidence" value="ECO:0007669"/>
    <property type="project" value="TreeGrafter"/>
</dbReference>
<dbReference type="GO" id="GO:0045862">
    <property type="term" value="P:positive regulation of proteolysis"/>
    <property type="evidence" value="ECO:0007669"/>
    <property type="project" value="TreeGrafter"/>
</dbReference>
<gene>
    <name evidence="7" type="ORF">CROS1456_LOCUS3488</name>
    <name evidence="8" type="ORF">HKI87_08g54070</name>
</gene>
<dbReference type="SUPFAM" id="SSF48452">
    <property type="entry name" value="TPR-like"/>
    <property type="match status" value="1"/>
</dbReference>
<evidence type="ECO:0000259" key="6">
    <source>
        <dbReference type="PROSITE" id="PS51698"/>
    </source>
</evidence>
<keyword evidence="9" id="KW-1185">Reference proteome</keyword>
<dbReference type="Proteomes" id="UP001472866">
    <property type="component" value="Chromosome 08"/>
</dbReference>
<evidence type="ECO:0000313" key="8">
    <source>
        <dbReference type="EMBL" id="WZN63854.1"/>
    </source>
</evidence>
<dbReference type="PANTHER" id="PTHR46803">
    <property type="entry name" value="E3 UBIQUITIN-PROTEIN LIGASE CHIP"/>
    <property type="match status" value="1"/>
</dbReference>
<dbReference type="PANTHER" id="PTHR46803:SF2">
    <property type="entry name" value="E3 UBIQUITIN-PROTEIN LIGASE CHIP"/>
    <property type="match status" value="1"/>
</dbReference>
<dbReference type="GO" id="GO:0061630">
    <property type="term" value="F:ubiquitin protein ligase activity"/>
    <property type="evidence" value="ECO:0007669"/>
    <property type="project" value="UniProtKB-EC"/>
</dbReference>
<dbReference type="InterPro" id="IPR011990">
    <property type="entry name" value="TPR-like_helical_dom_sf"/>
</dbReference>
<protein>
    <recommendedName>
        <fullName evidence="2">RING-type E3 ubiquitin transferase</fullName>
        <ecNumber evidence="2">2.3.2.27</ecNumber>
    </recommendedName>
</protein>
<dbReference type="GO" id="GO:0005737">
    <property type="term" value="C:cytoplasm"/>
    <property type="evidence" value="ECO:0007669"/>
    <property type="project" value="TreeGrafter"/>
</dbReference>
<keyword evidence="4" id="KW-0677">Repeat</keyword>
<sequence>MVPGDPDSRARKTAEELKKRGNDCFHKNKVGAAIDLYTEAFTLCPTWCVPLVNRALCNKKLENWDKVVADCETVIRMDATNLKAHFFLGLAHLSKNRPADAVANLNQALKLARKTESSIKEEVWRALARAKYESHSSEASMRAVRRADLLRRLKDLLREDVGRRLKGKDAGLPDIIDNTEALEADNSLLDEIFRSDELRYQGDDIPNWCTCQLTLDCFYEPVCTPSGISYEQNALLEHLSKVGEFDPVTRDPLRKKDLRKNIGLRNAVECYLNDNPWAFYHAM</sequence>
<dbReference type="InterPro" id="IPR019734">
    <property type="entry name" value="TPR_rpt"/>
</dbReference>
<dbReference type="Gene3D" id="1.25.40.10">
    <property type="entry name" value="Tetratricopeptide repeat domain"/>
    <property type="match status" value="1"/>
</dbReference>
<keyword evidence="5" id="KW-0833">Ubl conjugation pathway</keyword>
<evidence type="ECO:0000313" key="9">
    <source>
        <dbReference type="Proteomes" id="UP001472866"/>
    </source>
</evidence>
<dbReference type="GO" id="GO:0071218">
    <property type="term" value="P:cellular response to misfolded protein"/>
    <property type="evidence" value="ECO:0007669"/>
    <property type="project" value="TreeGrafter"/>
</dbReference>
<dbReference type="SMART" id="SM00504">
    <property type="entry name" value="Ubox"/>
    <property type="match status" value="1"/>
</dbReference>
<evidence type="ECO:0000256" key="2">
    <source>
        <dbReference type="ARBA" id="ARBA00012483"/>
    </source>
</evidence>
<evidence type="ECO:0000256" key="5">
    <source>
        <dbReference type="ARBA" id="ARBA00022786"/>
    </source>
</evidence>
<dbReference type="EC" id="2.3.2.27" evidence="2"/>
<dbReference type="EMBL" id="CP151508">
    <property type="protein sequence ID" value="WZN63854.1"/>
    <property type="molecule type" value="Genomic_DNA"/>
</dbReference>
<organism evidence="7">
    <name type="scientific">Chloropicon roscoffensis</name>
    <dbReference type="NCBI Taxonomy" id="1461544"/>
    <lineage>
        <taxon>Eukaryota</taxon>
        <taxon>Viridiplantae</taxon>
        <taxon>Chlorophyta</taxon>
        <taxon>Chloropicophyceae</taxon>
        <taxon>Chloropicales</taxon>
        <taxon>Chloropicaceae</taxon>
        <taxon>Chloropicon</taxon>
    </lineage>
</organism>
<proteinExistence type="predicted"/>
<dbReference type="Gene3D" id="3.30.40.10">
    <property type="entry name" value="Zinc/RING finger domain, C3HC4 (zinc finger)"/>
    <property type="match status" value="1"/>
</dbReference>
<dbReference type="UniPathway" id="UPA00143"/>
<dbReference type="SMART" id="SM00028">
    <property type="entry name" value="TPR"/>
    <property type="match status" value="3"/>
</dbReference>